<evidence type="ECO:0000256" key="1">
    <source>
        <dbReference type="ARBA" id="ARBA00004651"/>
    </source>
</evidence>
<gene>
    <name evidence="8" type="ORF">NUH29_11780</name>
</gene>
<keyword evidence="9" id="KW-1185">Reference proteome</keyword>
<evidence type="ECO:0000256" key="7">
    <source>
        <dbReference type="SAM" id="Phobius"/>
    </source>
</evidence>
<keyword evidence="4 7" id="KW-0812">Transmembrane</keyword>
<feature type="transmembrane region" description="Helical" evidence="7">
    <location>
        <begin position="144"/>
        <end position="165"/>
    </location>
</feature>
<feature type="transmembrane region" description="Helical" evidence="7">
    <location>
        <begin position="78"/>
        <end position="100"/>
    </location>
</feature>
<sequence length="421" mass="42725">MSATRRVVGFALVPLLGAVIPLVALPAITSAFGATAWAAIAVAVALGAIAGTLVELGWSWNGPLRIARSGVGSRRRTIALSIASRMLTFVPAAILCALLAPLVAPGRAFEAITVAIATCALGLGNTWVFIGLGRPWRLLALDTAPRIAFVSLATLLIHLGAGLWVYGVVGLLLPALLLPATTALALGVRAADFRGITLARAAVAVRAQRHVTLARLVSNGYLQLPTILVAALVDVAQLAVFAAGDRLAKMGLAGLAPMPSMFQSWVGAAATRRARVERALRAVAVNAGVGVLAGGVFAVAAPWASELLFSGTATIDLRASAVLGVMIAVVTMSRAVGGIALAAAGAQGGLLRSAVVGSLVGLPAIALLTIAFGAEGAFVGVLIAEAAVLTTQLATLIRFRRRAAAAAARSGRHDADVEETR</sequence>
<keyword evidence="6 7" id="KW-0472">Membrane</keyword>
<keyword evidence="5 7" id="KW-1133">Transmembrane helix</keyword>
<evidence type="ECO:0008006" key="10">
    <source>
        <dbReference type="Google" id="ProtNLM"/>
    </source>
</evidence>
<keyword evidence="3" id="KW-1003">Cell membrane</keyword>
<organism evidence="8 9">
    <name type="scientific">Protaetiibacter mangrovi</name>
    <dbReference type="NCBI Taxonomy" id="2970926"/>
    <lineage>
        <taxon>Bacteria</taxon>
        <taxon>Bacillati</taxon>
        <taxon>Actinomycetota</taxon>
        <taxon>Actinomycetes</taxon>
        <taxon>Micrococcales</taxon>
        <taxon>Microbacteriaceae</taxon>
        <taxon>Protaetiibacter</taxon>
    </lineage>
</organism>
<comment type="caution">
    <text evidence="8">The sequence shown here is derived from an EMBL/GenBank/DDBJ whole genome shotgun (WGS) entry which is preliminary data.</text>
</comment>
<evidence type="ECO:0000256" key="6">
    <source>
        <dbReference type="ARBA" id="ARBA00023136"/>
    </source>
</evidence>
<evidence type="ECO:0000256" key="4">
    <source>
        <dbReference type="ARBA" id="ARBA00022692"/>
    </source>
</evidence>
<evidence type="ECO:0000256" key="2">
    <source>
        <dbReference type="ARBA" id="ARBA00007430"/>
    </source>
</evidence>
<dbReference type="EMBL" id="JANTHX010000008">
    <property type="protein sequence ID" value="MCS0500226.1"/>
    <property type="molecule type" value="Genomic_DNA"/>
</dbReference>
<comment type="subcellular location">
    <subcellularLocation>
        <location evidence="1">Cell membrane</location>
        <topology evidence="1">Multi-pass membrane protein</topology>
    </subcellularLocation>
</comment>
<evidence type="ECO:0000256" key="3">
    <source>
        <dbReference type="ARBA" id="ARBA00022475"/>
    </source>
</evidence>
<dbReference type="Proteomes" id="UP001205337">
    <property type="component" value="Unassembled WGS sequence"/>
</dbReference>
<feature type="transmembrane region" description="Helical" evidence="7">
    <location>
        <begin position="350"/>
        <end position="372"/>
    </location>
</feature>
<protein>
    <recommendedName>
        <fullName evidence="10">Polysaccharide biosynthesis protein C-terminal domain-containing protein</fullName>
    </recommendedName>
</protein>
<feature type="transmembrane region" description="Helical" evidence="7">
    <location>
        <begin position="321"/>
        <end position="343"/>
    </location>
</feature>
<reference evidence="8 9" key="1">
    <citation type="submission" date="2022-08" db="EMBL/GenBank/DDBJ databases">
        <authorList>
            <person name="Li F."/>
        </authorList>
    </citation>
    <scope>NUCLEOTIDE SEQUENCE [LARGE SCALE GENOMIC DNA]</scope>
    <source>
        <strain evidence="8 9">10F1B-8-1</strain>
    </source>
</reference>
<dbReference type="RefSeq" id="WP_258799366.1">
    <property type="nucleotide sequence ID" value="NZ_JANTHX010000008.1"/>
</dbReference>
<evidence type="ECO:0000313" key="9">
    <source>
        <dbReference type="Proteomes" id="UP001205337"/>
    </source>
</evidence>
<feature type="transmembrane region" description="Helical" evidence="7">
    <location>
        <begin position="112"/>
        <end position="132"/>
    </location>
</feature>
<proteinExistence type="inferred from homology"/>
<feature type="transmembrane region" description="Helical" evidence="7">
    <location>
        <begin position="282"/>
        <end position="301"/>
    </location>
</feature>
<evidence type="ECO:0000256" key="5">
    <source>
        <dbReference type="ARBA" id="ARBA00022989"/>
    </source>
</evidence>
<feature type="transmembrane region" description="Helical" evidence="7">
    <location>
        <begin position="378"/>
        <end position="399"/>
    </location>
</feature>
<feature type="transmembrane region" description="Helical" evidence="7">
    <location>
        <begin position="36"/>
        <end position="58"/>
    </location>
</feature>
<dbReference type="PANTHER" id="PTHR30250:SF10">
    <property type="entry name" value="LIPOPOLYSACCHARIDE BIOSYNTHESIS PROTEIN WZXC"/>
    <property type="match status" value="1"/>
</dbReference>
<dbReference type="InterPro" id="IPR050833">
    <property type="entry name" value="Poly_Biosynth_Transport"/>
</dbReference>
<evidence type="ECO:0000313" key="8">
    <source>
        <dbReference type="EMBL" id="MCS0500226.1"/>
    </source>
</evidence>
<comment type="similarity">
    <text evidence="2">Belongs to the polysaccharide synthase family.</text>
</comment>
<accession>A0ABT1ZHP7</accession>
<dbReference type="PANTHER" id="PTHR30250">
    <property type="entry name" value="PST FAMILY PREDICTED COLANIC ACID TRANSPORTER"/>
    <property type="match status" value="1"/>
</dbReference>
<feature type="transmembrane region" description="Helical" evidence="7">
    <location>
        <begin position="224"/>
        <end position="244"/>
    </location>
</feature>
<name>A0ABT1ZHP7_9MICO</name>